<feature type="transmembrane region" description="Helical" evidence="10">
    <location>
        <begin position="329"/>
        <end position="352"/>
    </location>
</feature>
<dbReference type="CDD" id="cd00130">
    <property type="entry name" value="PAS"/>
    <property type="match status" value="1"/>
</dbReference>
<feature type="domain" description="PAC" evidence="12">
    <location>
        <begin position="441"/>
        <end position="493"/>
    </location>
</feature>
<evidence type="ECO:0000256" key="9">
    <source>
        <dbReference type="ARBA" id="ARBA00023012"/>
    </source>
</evidence>
<evidence type="ECO:0000313" key="14">
    <source>
        <dbReference type="Proteomes" id="UP000614424"/>
    </source>
</evidence>
<keyword evidence="5" id="KW-0808">Transferase</keyword>
<evidence type="ECO:0000259" key="12">
    <source>
        <dbReference type="PROSITE" id="PS50113"/>
    </source>
</evidence>
<evidence type="ECO:0000256" key="4">
    <source>
        <dbReference type="ARBA" id="ARBA00022553"/>
    </source>
</evidence>
<keyword evidence="8" id="KW-0067">ATP-binding</keyword>
<dbReference type="NCBIfam" id="TIGR00229">
    <property type="entry name" value="sensory_box"/>
    <property type="match status" value="1"/>
</dbReference>
<dbReference type="InterPro" id="IPR029151">
    <property type="entry name" value="Sensor-like_sf"/>
</dbReference>
<keyword evidence="10" id="KW-1133">Transmembrane helix</keyword>
<gene>
    <name evidence="13" type="ORF">H8E41_06915</name>
</gene>
<protein>
    <recommendedName>
        <fullName evidence="3">histidine kinase</fullName>
        <ecNumber evidence="3">2.7.13.3</ecNumber>
    </recommendedName>
</protein>
<evidence type="ECO:0000256" key="1">
    <source>
        <dbReference type="ARBA" id="ARBA00000085"/>
    </source>
</evidence>
<dbReference type="InterPro" id="IPR048760">
    <property type="entry name" value="VP0354-like_sensor_dom"/>
</dbReference>
<dbReference type="PANTHER" id="PTHR43304:SF1">
    <property type="entry name" value="PAC DOMAIN-CONTAINING PROTEIN"/>
    <property type="match status" value="1"/>
</dbReference>
<keyword evidence="10" id="KW-0812">Transmembrane</keyword>
<dbReference type="InterPro" id="IPR000014">
    <property type="entry name" value="PAS"/>
</dbReference>
<dbReference type="Proteomes" id="UP000614424">
    <property type="component" value="Unassembled WGS sequence"/>
</dbReference>
<evidence type="ECO:0000256" key="7">
    <source>
        <dbReference type="ARBA" id="ARBA00022777"/>
    </source>
</evidence>
<dbReference type="AlphaFoldDB" id="A0A8J6NB75"/>
<evidence type="ECO:0000259" key="11">
    <source>
        <dbReference type="PROSITE" id="PS50112"/>
    </source>
</evidence>
<dbReference type="InterPro" id="IPR000700">
    <property type="entry name" value="PAS-assoc_C"/>
</dbReference>
<keyword evidence="7" id="KW-0418">Kinase</keyword>
<dbReference type="Pfam" id="PF08447">
    <property type="entry name" value="PAS_3"/>
    <property type="match status" value="1"/>
</dbReference>
<dbReference type="GO" id="GO:0005524">
    <property type="term" value="F:ATP binding"/>
    <property type="evidence" value="ECO:0007669"/>
    <property type="project" value="UniProtKB-KW"/>
</dbReference>
<keyword evidence="9" id="KW-0902">Two-component regulatory system</keyword>
<evidence type="ECO:0000256" key="2">
    <source>
        <dbReference type="ARBA" id="ARBA00004370"/>
    </source>
</evidence>
<dbReference type="SUPFAM" id="SSF55785">
    <property type="entry name" value="PYP-like sensor domain (PAS domain)"/>
    <property type="match status" value="1"/>
</dbReference>
<dbReference type="Gene3D" id="2.10.70.100">
    <property type="match status" value="1"/>
</dbReference>
<name>A0A8J6NB75_9BACT</name>
<comment type="subcellular location">
    <subcellularLocation>
        <location evidence="2">Membrane</location>
    </subcellularLocation>
</comment>
<sequence length="553" mass="63520">MKTLIKKFLTLFIPLIALTLIISTIFYTTDLKARKRILEDREQINISQQQDSIRNHLQHIVTDLMVLANQHHFYTDHGTLSHSDTKTIAEDFLAFARHKKIYDQIRFLDSSGMEIIRVNDNNGDPVIISKENLQSKGQRYYFQDTINLQKGEIFVSPFDLNIEKGVIEEPRKPMIRFAVPIVDNDLCKCGIVILNYKGNTLLSQLDNLKKNTIGDLLLLNSDGYWLRGRNQDEEWGFMYKNRKDISFTKSFPEAWAQIAGSDSGQFVGKNGMCTFTTVFPLQEGLKSSTGSPEAYAQSSSVLQAQDYQWKIVSHIPTAILNAHLHPNRLPFIIINVLLVFVLGYICWAAAVFRQEALQTGQKLRENEQKLKKAQQIAKLGHWEHDIESNAVTWSDETYRIFEVAPQEFPGTFEAFMETVHPQDRRRVLKAYTESIENKKPYDIEHRILLNNGTEKWVREICHTEYNNNGKPIRSLGIVHDISEVKALRGIVPICSKCKKIRDDEGFWQQVDHYISEHSTAELSHGICRPCSDELYGGQDWYEEAVRNGEIPGA</sequence>
<dbReference type="PANTHER" id="PTHR43304">
    <property type="entry name" value="PHYTOCHROME-LIKE PROTEIN CPH1"/>
    <property type="match status" value="1"/>
</dbReference>
<dbReference type="GO" id="GO:0004673">
    <property type="term" value="F:protein histidine kinase activity"/>
    <property type="evidence" value="ECO:0007669"/>
    <property type="project" value="UniProtKB-EC"/>
</dbReference>
<dbReference type="Pfam" id="PF21623">
    <property type="entry name" value="HK_sensor_dom_bact"/>
    <property type="match status" value="1"/>
</dbReference>
<evidence type="ECO:0000256" key="10">
    <source>
        <dbReference type="SAM" id="Phobius"/>
    </source>
</evidence>
<comment type="caution">
    <text evidence="13">The sequence shown here is derived from an EMBL/GenBank/DDBJ whole genome shotgun (WGS) entry which is preliminary data.</text>
</comment>
<dbReference type="EC" id="2.7.13.3" evidence="3"/>
<evidence type="ECO:0000256" key="6">
    <source>
        <dbReference type="ARBA" id="ARBA00022741"/>
    </source>
</evidence>
<dbReference type="Gene3D" id="3.30.450.20">
    <property type="entry name" value="PAS domain"/>
    <property type="match status" value="3"/>
</dbReference>
<dbReference type="SUPFAM" id="SSF103190">
    <property type="entry name" value="Sensory domain-like"/>
    <property type="match status" value="2"/>
</dbReference>
<comment type="catalytic activity">
    <reaction evidence="1">
        <text>ATP + protein L-histidine = ADP + protein N-phospho-L-histidine.</text>
        <dbReference type="EC" id="2.7.13.3"/>
    </reaction>
</comment>
<evidence type="ECO:0000256" key="3">
    <source>
        <dbReference type="ARBA" id="ARBA00012438"/>
    </source>
</evidence>
<organism evidence="13 14">
    <name type="scientific">Candidatus Desulfobia pelagia</name>
    <dbReference type="NCBI Taxonomy" id="2841692"/>
    <lineage>
        <taxon>Bacteria</taxon>
        <taxon>Pseudomonadati</taxon>
        <taxon>Thermodesulfobacteriota</taxon>
        <taxon>Desulfobulbia</taxon>
        <taxon>Desulfobulbales</taxon>
        <taxon>Desulfobulbaceae</taxon>
        <taxon>Candidatus Desulfobia</taxon>
    </lineage>
</organism>
<accession>A0A8J6NB75</accession>
<dbReference type="InterPro" id="IPR001610">
    <property type="entry name" value="PAC"/>
</dbReference>
<dbReference type="InterPro" id="IPR052162">
    <property type="entry name" value="Sensor_kinase/Photoreceptor"/>
</dbReference>
<proteinExistence type="predicted"/>
<reference evidence="13 14" key="1">
    <citation type="submission" date="2020-08" db="EMBL/GenBank/DDBJ databases">
        <title>Bridging the membrane lipid divide: bacteria of the FCB group superphylum have the potential to synthesize archaeal ether lipids.</title>
        <authorList>
            <person name="Villanueva L."/>
            <person name="Von Meijenfeldt F.A.B."/>
            <person name="Westbye A.B."/>
            <person name="Yadav S."/>
            <person name="Hopmans E.C."/>
            <person name="Dutilh B.E."/>
            <person name="Sinninghe Damste J.S."/>
        </authorList>
    </citation>
    <scope>NUCLEOTIDE SEQUENCE [LARGE SCALE GENOMIC DNA]</scope>
    <source>
        <strain evidence="13">NIOZ-UU47</strain>
    </source>
</reference>
<dbReference type="PROSITE" id="PS50112">
    <property type="entry name" value="PAS"/>
    <property type="match status" value="1"/>
</dbReference>
<feature type="domain" description="PAS" evidence="11">
    <location>
        <begin position="366"/>
        <end position="438"/>
    </location>
</feature>
<dbReference type="InterPro" id="IPR013655">
    <property type="entry name" value="PAS_fold_3"/>
</dbReference>
<keyword evidence="4" id="KW-0597">Phosphoprotein</keyword>
<dbReference type="SMART" id="SM00086">
    <property type="entry name" value="PAC"/>
    <property type="match status" value="1"/>
</dbReference>
<keyword evidence="6" id="KW-0547">Nucleotide-binding</keyword>
<dbReference type="InterPro" id="IPR035965">
    <property type="entry name" value="PAS-like_dom_sf"/>
</dbReference>
<dbReference type="PROSITE" id="PS50113">
    <property type="entry name" value="PAC"/>
    <property type="match status" value="1"/>
</dbReference>
<dbReference type="EMBL" id="JACNJZ010000094">
    <property type="protein sequence ID" value="MBC8317621.1"/>
    <property type="molecule type" value="Genomic_DNA"/>
</dbReference>
<evidence type="ECO:0000313" key="13">
    <source>
        <dbReference type="EMBL" id="MBC8317621.1"/>
    </source>
</evidence>
<dbReference type="GO" id="GO:0016020">
    <property type="term" value="C:membrane"/>
    <property type="evidence" value="ECO:0007669"/>
    <property type="project" value="UniProtKB-SubCell"/>
</dbReference>
<keyword evidence="10" id="KW-0472">Membrane</keyword>
<evidence type="ECO:0000256" key="8">
    <source>
        <dbReference type="ARBA" id="ARBA00022840"/>
    </source>
</evidence>
<dbReference type="GO" id="GO:0000160">
    <property type="term" value="P:phosphorelay signal transduction system"/>
    <property type="evidence" value="ECO:0007669"/>
    <property type="project" value="UniProtKB-KW"/>
</dbReference>
<evidence type="ECO:0000256" key="5">
    <source>
        <dbReference type="ARBA" id="ARBA00022679"/>
    </source>
</evidence>